<dbReference type="AlphaFoldDB" id="A0A0F9L4P3"/>
<dbReference type="EMBL" id="LAZR01013283">
    <property type="protein sequence ID" value="KKM22685.1"/>
    <property type="molecule type" value="Genomic_DNA"/>
</dbReference>
<dbReference type="InterPro" id="IPR016195">
    <property type="entry name" value="Pol/histidinol_Pase-like"/>
</dbReference>
<dbReference type="PANTHER" id="PTHR42924:SF3">
    <property type="entry name" value="POLYMERASE_HISTIDINOL PHOSPHATASE N-TERMINAL DOMAIN-CONTAINING PROTEIN"/>
    <property type="match status" value="1"/>
</dbReference>
<feature type="domain" description="Polymerase/histidinol phosphatase N-terminal" evidence="2">
    <location>
        <begin position="256"/>
        <end position="323"/>
    </location>
</feature>
<feature type="transmembrane region" description="Helical" evidence="1">
    <location>
        <begin position="159"/>
        <end position="184"/>
    </location>
</feature>
<keyword evidence="1" id="KW-1133">Transmembrane helix</keyword>
<dbReference type="GO" id="GO:0004534">
    <property type="term" value="F:5'-3' RNA exonuclease activity"/>
    <property type="evidence" value="ECO:0007669"/>
    <property type="project" value="TreeGrafter"/>
</dbReference>
<dbReference type="GO" id="GO:0035312">
    <property type="term" value="F:5'-3' DNA exonuclease activity"/>
    <property type="evidence" value="ECO:0007669"/>
    <property type="project" value="TreeGrafter"/>
</dbReference>
<feature type="transmembrane region" description="Helical" evidence="1">
    <location>
        <begin position="122"/>
        <end position="153"/>
    </location>
</feature>
<dbReference type="PANTHER" id="PTHR42924">
    <property type="entry name" value="EXONUCLEASE"/>
    <property type="match status" value="1"/>
</dbReference>
<dbReference type="SMART" id="SM00481">
    <property type="entry name" value="POLIIIAc"/>
    <property type="match status" value="1"/>
</dbReference>
<name>A0A0F9L4P3_9ZZZZ</name>
<keyword evidence="1" id="KW-0472">Membrane</keyword>
<reference evidence="3" key="1">
    <citation type="journal article" date="2015" name="Nature">
        <title>Complex archaea that bridge the gap between prokaryotes and eukaryotes.</title>
        <authorList>
            <person name="Spang A."/>
            <person name="Saw J.H."/>
            <person name="Jorgensen S.L."/>
            <person name="Zaremba-Niedzwiedzka K."/>
            <person name="Martijn J."/>
            <person name="Lind A.E."/>
            <person name="van Eijk R."/>
            <person name="Schleper C."/>
            <person name="Guy L."/>
            <person name="Ettema T.J."/>
        </authorList>
    </citation>
    <scope>NUCLEOTIDE SEQUENCE</scope>
</reference>
<evidence type="ECO:0000313" key="3">
    <source>
        <dbReference type="EMBL" id="KKM22685.1"/>
    </source>
</evidence>
<comment type="caution">
    <text evidence="3">The sequence shown here is derived from an EMBL/GenBank/DDBJ whole genome shotgun (WGS) entry which is preliminary data.</text>
</comment>
<feature type="transmembrane region" description="Helical" evidence="1">
    <location>
        <begin position="81"/>
        <end position="101"/>
    </location>
</feature>
<feature type="transmembrane region" description="Helical" evidence="1">
    <location>
        <begin position="218"/>
        <end position="236"/>
    </location>
</feature>
<sequence>MSFFTFFKKNRPFFILTIGFLLWLGFLIVLSILNLREVVFLDGLASNPATNVSSDYASHHSFLRYLVEPFAGIAFIIGMEFYWLIAAIIFYIIYRLIYLIFKKIGKIRSQKYKRLMYPIDNFMRFTFKIFSATILIVGMIILIGYISLGYYFVSRHFMVIIQIGVRICSLILIIKIAYILIIFIHPKLNLHYPVKNKRSLFKKNSLRFKFSKTLKRELIYIVGTVYILLGANILLISTPYPTHIIETDLEEDEFLIDFHVHSTMSDGWLTPEQRVAWYIEQGISGAFFSDHDNIRGALAARKYVETNNLDFMVFVSLEWTDAITKVHMNIYGLEEEIVAPISENPTGNSLALNASDMIKYVKSKGGYVIVNHYNYYPNLSGSFGVPYTLEQLRDWGVDGFEIINGDHMQEQEIRQFSLDNNLICIGASDTHTSEEINAFVRLTLDDPTNKSVDNIFKNLRNNTHSVIMVNLYSNIIKFPGEFDDIGFEILEDFINYIFNLSSFQALSWILWSCLGFILFFLAYMKIKNTDLELIERKIKIK</sequence>
<organism evidence="3">
    <name type="scientific">marine sediment metagenome</name>
    <dbReference type="NCBI Taxonomy" id="412755"/>
    <lineage>
        <taxon>unclassified sequences</taxon>
        <taxon>metagenomes</taxon>
        <taxon>ecological metagenomes</taxon>
    </lineage>
</organism>
<feature type="transmembrane region" description="Helical" evidence="1">
    <location>
        <begin position="505"/>
        <end position="524"/>
    </location>
</feature>
<keyword evidence="1" id="KW-0812">Transmembrane</keyword>
<dbReference type="InterPro" id="IPR003141">
    <property type="entry name" value="Pol/His_phosphatase_N"/>
</dbReference>
<dbReference type="InterPro" id="IPR052018">
    <property type="entry name" value="PHP_domain"/>
</dbReference>
<accession>A0A0F9L4P3</accession>
<gene>
    <name evidence="3" type="ORF">LCGC14_1622800</name>
</gene>
<dbReference type="SUPFAM" id="SSF89550">
    <property type="entry name" value="PHP domain-like"/>
    <property type="match status" value="1"/>
</dbReference>
<feature type="transmembrane region" description="Helical" evidence="1">
    <location>
        <begin position="12"/>
        <end position="33"/>
    </location>
</feature>
<evidence type="ECO:0000256" key="1">
    <source>
        <dbReference type="SAM" id="Phobius"/>
    </source>
</evidence>
<protein>
    <recommendedName>
        <fullName evidence="2">Polymerase/histidinol phosphatase N-terminal domain-containing protein</fullName>
    </recommendedName>
</protein>
<proteinExistence type="predicted"/>
<dbReference type="Gene3D" id="3.20.20.140">
    <property type="entry name" value="Metal-dependent hydrolases"/>
    <property type="match status" value="1"/>
</dbReference>
<evidence type="ECO:0000259" key="2">
    <source>
        <dbReference type="SMART" id="SM00481"/>
    </source>
</evidence>